<dbReference type="InterPro" id="IPR011608">
    <property type="entry name" value="PRD"/>
</dbReference>
<dbReference type="InterPro" id="IPR002178">
    <property type="entry name" value="PTS_EIIA_type-2_dom"/>
</dbReference>
<dbReference type="InterPro" id="IPR036390">
    <property type="entry name" value="WH_DNA-bd_sf"/>
</dbReference>
<gene>
    <name evidence="8" type="ORF">GCWU000182_001007</name>
</gene>
<evidence type="ECO:0000256" key="1">
    <source>
        <dbReference type="ARBA" id="ARBA00022737"/>
    </source>
</evidence>
<evidence type="ECO:0000259" key="7">
    <source>
        <dbReference type="PROSITE" id="PS51372"/>
    </source>
</evidence>
<dbReference type="STRING" id="592010.GCWU000182_001007"/>
<dbReference type="PROSITE" id="PS51000">
    <property type="entry name" value="HTH_DEOR_2"/>
    <property type="match status" value="1"/>
</dbReference>
<dbReference type="Pfam" id="PF00359">
    <property type="entry name" value="PTS_EIIA_2"/>
    <property type="match status" value="1"/>
</dbReference>
<dbReference type="Pfam" id="PF05043">
    <property type="entry name" value="Mga"/>
    <property type="match status" value="1"/>
</dbReference>
<dbReference type="InterPro" id="IPR016152">
    <property type="entry name" value="PTrfase/Anion_transptr"/>
</dbReference>
<dbReference type="GO" id="GO:0003700">
    <property type="term" value="F:DNA-binding transcription factor activity"/>
    <property type="evidence" value="ECO:0007669"/>
    <property type="project" value="InterPro"/>
</dbReference>
<dbReference type="SUPFAM" id="SSF55804">
    <property type="entry name" value="Phoshotransferase/anion transport protein"/>
    <property type="match status" value="1"/>
</dbReference>
<comment type="caution">
    <text evidence="8">The sequence shown here is derived from an EMBL/GenBank/DDBJ whole genome shotgun (WGS) entry which is preliminary data.</text>
</comment>
<name>W1Q338_ABIDE</name>
<proteinExistence type="predicted"/>
<feature type="domain" description="PTS EIIA type-2" evidence="6">
    <location>
        <begin position="504"/>
        <end position="644"/>
    </location>
</feature>
<dbReference type="PROSITE" id="PS51372">
    <property type="entry name" value="PRD_2"/>
    <property type="match status" value="1"/>
</dbReference>
<evidence type="ECO:0000313" key="9">
    <source>
        <dbReference type="Proteomes" id="UP000019050"/>
    </source>
</evidence>
<dbReference type="CDD" id="cd00211">
    <property type="entry name" value="PTS_IIA_fru"/>
    <property type="match status" value="1"/>
</dbReference>
<evidence type="ECO:0000313" key="8">
    <source>
        <dbReference type="EMBL" id="ESK65533.1"/>
    </source>
</evidence>
<evidence type="ECO:0000259" key="5">
    <source>
        <dbReference type="PROSITE" id="PS51000"/>
    </source>
</evidence>
<accession>W1Q338</accession>
<dbReference type="Proteomes" id="UP000019050">
    <property type="component" value="Unassembled WGS sequence"/>
</dbReference>
<dbReference type="SUPFAM" id="SSF46785">
    <property type="entry name" value="Winged helix' DNA-binding domain"/>
    <property type="match status" value="1"/>
</dbReference>
<dbReference type="SMART" id="SM00420">
    <property type="entry name" value="HTH_DEOR"/>
    <property type="match status" value="1"/>
</dbReference>
<organism evidence="8 9">
    <name type="scientific">Abiotrophia defectiva ATCC 49176</name>
    <dbReference type="NCBI Taxonomy" id="592010"/>
    <lineage>
        <taxon>Bacteria</taxon>
        <taxon>Bacillati</taxon>
        <taxon>Bacillota</taxon>
        <taxon>Bacilli</taxon>
        <taxon>Lactobacillales</taxon>
        <taxon>Aerococcaceae</taxon>
        <taxon>Abiotrophia</taxon>
    </lineage>
</organism>
<evidence type="ECO:0000256" key="2">
    <source>
        <dbReference type="ARBA" id="ARBA00023015"/>
    </source>
</evidence>
<dbReference type="InterPro" id="IPR001034">
    <property type="entry name" value="DeoR_HTH"/>
</dbReference>
<dbReference type="Pfam" id="PF00874">
    <property type="entry name" value="PRD"/>
    <property type="match status" value="1"/>
</dbReference>
<dbReference type="PANTHER" id="PTHR30185:SF12">
    <property type="entry name" value="TRANSCRIPTIONAL REGULATOR MANR"/>
    <property type="match status" value="1"/>
</dbReference>
<evidence type="ECO:0000259" key="6">
    <source>
        <dbReference type="PROSITE" id="PS51094"/>
    </source>
</evidence>
<dbReference type="eggNOG" id="COG1762">
    <property type="taxonomic scope" value="Bacteria"/>
</dbReference>
<dbReference type="Gene3D" id="3.40.930.10">
    <property type="entry name" value="Mannitol-specific EII, Chain A"/>
    <property type="match status" value="1"/>
</dbReference>
<keyword evidence="9" id="KW-1185">Reference proteome</keyword>
<protein>
    <submittedName>
        <fullName evidence="8">PRD domain protein</fullName>
    </submittedName>
</protein>
<dbReference type="InterPro" id="IPR013196">
    <property type="entry name" value="HTH_11"/>
</dbReference>
<dbReference type="Gene3D" id="1.10.1790.10">
    <property type="entry name" value="PRD domain"/>
    <property type="match status" value="1"/>
</dbReference>
<sequence length="649" mass="73761">MSQPRRRALMQTRQEQLMVILAQSQGWLKGRDLAALLGVSDRTIRSDMNKLKQDYPGAIQTHHHKGYRLVAQALEDSNQPSPLGLPQSQEERLHYILKLLLADSQPQTLKDLSQDLYVSPQTLTMDLHQVGQLVGAYPDLDLEHDVKGWQLKGPEFQKRRLYRELLTSELQGDFLNLDKVLAIYEEFDMVWVAHYFQGLLKQADYQLRPASLPILLLHVGIAVQRMLAGQFLYHRQDLPPLVPKEEALARKFLQGVGKQYKCRIPASEAYSIGRLLEAYQAMHDLASQVIYQGRPLDLTRLVQDLGQHLQDLVGLDFLSDADFKDRFHLHLQGLIERLHYQVELPNLFLQDMKRQYPLVFDLAVTVSTWLGARLGVVLSEAEIGLIAVHIGSSYSRLERPWKARAILLAPQHYPLMQSSIDRLKASFGHRLEILAQYDYVSEAQLLHQPVDLVISFMPLAQSFGLPTLQVSTFFNEEDELALVSLLNQVEQRQIAIQLALQLGDFLESRFFYQDLQASSPEQVLTLMAQDLAQAGYVTPDFLPSVLEREALSSTDFDYALAIPHPLQAHSHQSVLAIANLASPIEWGRYPVKLVILLALKDSDWAFTQVFFKWLGQCLAHPRQLKSLLAASSRDDFLAAIVGEFPHPSR</sequence>
<dbReference type="PROSITE" id="PS51094">
    <property type="entry name" value="PTS_EIIA_TYPE_2"/>
    <property type="match status" value="1"/>
</dbReference>
<keyword evidence="1" id="KW-0677">Repeat</keyword>
<dbReference type="InterPro" id="IPR036634">
    <property type="entry name" value="PRD_sf"/>
</dbReference>
<evidence type="ECO:0000256" key="4">
    <source>
        <dbReference type="ARBA" id="ARBA00023163"/>
    </source>
</evidence>
<dbReference type="InterPro" id="IPR050661">
    <property type="entry name" value="BglG_antiterminators"/>
</dbReference>
<keyword evidence="4" id="KW-0804">Transcription</keyword>
<dbReference type="PANTHER" id="PTHR30185">
    <property type="entry name" value="CRYPTIC BETA-GLUCOSIDE BGL OPERON ANTITERMINATOR"/>
    <property type="match status" value="1"/>
</dbReference>
<feature type="domain" description="HTH deoR-type" evidence="5">
    <location>
        <begin position="11"/>
        <end position="69"/>
    </location>
</feature>
<reference evidence="8" key="1">
    <citation type="submission" date="2013-06" db="EMBL/GenBank/DDBJ databases">
        <authorList>
            <person name="Weinstock G."/>
            <person name="Sodergren E."/>
            <person name="Clifton S."/>
            <person name="Fulton L."/>
            <person name="Fulton B."/>
            <person name="Courtney L."/>
            <person name="Fronick C."/>
            <person name="Harrison M."/>
            <person name="Strong C."/>
            <person name="Farmer C."/>
            <person name="Delahaunty K."/>
            <person name="Markovic C."/>
            <person name="Hall O."/>
            <person name="Minx P."/>
            <person name="Tomlinson C."/>
            <person name="Mitreva M."/>
            <person name="Nelson J."/>
            <person name="Hou S."/>
            <person name="Wollam A."/>
            <person name="Pepin K.H."/>
            <person name="Johnson M."/>
            <person name="Bhonagiri V."/>
            <person name="Nash W.E."/>
            <person name="Warren W."/>
            <person name="Chinwalla A."/>
            <person name="Mardis E.R."/>
            <person name="Wilson R.K."/>
        </authorList>
    </citation>
    <scope>NUCLEOTIDE SEQUENCE [LARGE SCALE GENOMIC DNA]</scope>
    <source>
        <strain evidence="8">ATCC 49176</strain>
    </source>
</reference>
<feature type="domain" description="PRD" evidence="7">
    <location>
        <begin position="293"/>
        <end position="400"/>
    </location>
</feature>
<dbReference type="eggNOG" id="COG3711">
    <property type="taxonomic scope" value="Bacteria"/>
</dbReference>
<keyword evidence="3" id="KW-0010">Activator</keyword>
<dbReference type="OrthoDB" id="3710983at2"/>
<dbReference type="SUPFAM" id="SSF63520">
    <property type="entry name" value="PTS-regulatory domain, PRD"/>
    <property type="match status" value="1"/>
</dbReference>
<evidence type="ECO:0000256" key="3">
    <source>
        <dbReference type="ARBA" id="ARBA00023159"/>
    </source>
</evidence>
<dbReference type="InterPro" id="IPR036388">
    <property type="entry name" value="WH-like_DNA-bd_sf"/>
</dbReference>
<dbReference type="Pfam" id="PF08279">
    <property type="entry name" value="HTH_11"/>
    <property type="match status" value="1"/>
</dbReference>
<dbReference type="EMBL" id="ACIN03000007">
    <property type="protein sequence ID" value="ESK65533.1"/>
    <property type="molecule type" value="Genomic_DNA"/>
</dbReference>
<dbReference type="InterPro" id="IPR007737">
    <property type="entry name" value="Mga_HTH"/>
</dbReference>
<dbReference type="AlphaFoldDB" id="W1Q338"/>
<dbReference type="HOGENOM" id="CLU_013442_5_2_9"/>
<dbReference type="Gene3D" id="1.10.10.10">
    <property type="entry name" value="Winged helix-like DNA-binding domain superfamily/Winged helix DNA-binding domain"/>
    <property type="match status" value="1"/>
</dbReference>
<keyword evidence="2" id="KW-0805">Transcription regulation</keyword>